<feature type="compositionally biased region" description="Low complexity" evidence="1">
    <location>
        <begin position="142"/>
        <end position="156"/>
    </location>
</feature>
<feature type="region of interest" description="Disordered" evidence="1">
    <location>
        <begin position="1"/>
        <end position="157"/>
    </location>
</feature>
<proteinExistence type="predicted"/>
<feature type="compositionally biased region" description="Basic residues" evidence="1">
    <location>
        <begin position="15"/>
        <end position="24"/>
    </location>
</feature>
<sequence length="286" mass="30938">MACGSMAAMAGARAAPRRWQRPGPRHGCCARGWRRPFSSSAPSPAARHGGSPRGPPRDFGRAGPPRPQPREAVFLPSAPPRPSPSSRWRRAPWRTATASAACHGGPPRAPPAGSARGHHGRARGGVQRRWYPAPAVPTTCSTPHPRTPASRAASAAGIHGQERFELSYLGRGGSKGWTGSRRFDVRRASRRLSVSDCLSEYLRIQIAPRLCSLGQSVQVLGQRHGAAVADERRPQPPPLHFVGSSNLHAVAEESILLHQTPSEVGSETLQYERETLQHEEDFISEM</sequence>
<evidence type="ECO:0000313" key="2">
    <source>
        <dbReference type="EMBL" id="KAG2636264.1"/>
    </source>
</evidence>
<dbReference type="Proteomes" id="UP000823388">
    <property type="component" value="Chromosome 2N"/>
</dbReference>
<comment type="caution">
    <text evidence="2">The sequence shown here is derived from an EMBL/GenBank/DDBJ whole genome shotgun (WGS) entry which is preliminary data.</text>
</comment>
<organism evidence="2 3">
    <name type="scientific">Panicum virgatum</name>
    <name type="common">Blackwell switchgrass</name>
    <dbReference type="NCBI Taxonomy" id="38727"/>
    <lineage>
        <taxon>Eukaryota</taxon>
        <taxon>Viridiplantae</taxon>
        <taxon>Streptophyta</taxon>
        <taxon>Embryophyta</taxon>
        <taxon>Tracheophyta</taxon>
        <taxon>Spermatophyta</taxon>
        <taxon>Magnoliopsida</taxon>
        <taxon>Liliopsida</taxon>
        <taxon>Poales</taxon>
        <taxon>Poaceae</taxon>
        <taxon>PACMAD clade</taxon>
        <taxon>Panicoideae</taxon>
        <taxon>Panicodae</taxon>
        <taxon>Paniceae</taxon>
        <taxon>Panicinae</taxon>
        <taxon>Panicum</taxon>
        <taxon>Panicum sect. Hiantes</taxon>
    </lineage>
</organism>
<feature type="compositionally biased region" description="Low complexity" evidence="1">
    <location>
        <begin position="35"/>
        <end position="47"/>
    </location>
</feature>
<dbReference type="AlphaFoldDB" id="A0A8T0VSQ4"/>
<dbReference type="EMBL" id="CM029040">
    <property type="protein sequence ID" value="KAG2636264.1"/>
    <property type="molecule type" value="Genomic_DNA"/>
</dbReference>
<feature type="compositionally biased region" description="Low complexity" evidence="1">
    <location>
        <begin position="1"/>
        <end position="14"/>
    </location>
</feature>
<name>A0A8T0VSQ4_PANVG</name>
<evidence type="ECO:0000313" key="3">
    <source>
        <dbReference type="Proteomes" id="UP000823388"/>
    </source>
</evidence>
<evidence type="ECO:0000256" key="1">
    <source>
        <dbReference type="SAM" id="MobiDB-lite"/>
    </source>
</evidence>
<gene>
    <name evidence="2" type="ORF">PVAP13_2NG442203</name>
</gene>
<protein>
    <submittedName>
        <fullName evidence="2">Uncharacterized protein</fullName>
    </submittedName>
</protein>
<feature type="compositionally biased region" description="Low complexity" evidence="1">
    <location>
        <begin position="93"/>
        <end position="115"/>
    </location>
</feature>
<reference evidence="2" key="1">
    <citation type="submission" date="2020-05" db="EMBL/GenBank/DDBJ databases">
        <title>WGS assembly of Panicum virgatum.</title>
        <authorList>
            <person name="Lovell J.T."/>
            <person name="Jenkins J."/>
            <person name="Shu S."/>
            <person name="Juenger T.E."/>
            <person name="Schmutz J."/>
        </authorList>
    </citation>
    <scope>NUCLEOTIDE SEQUENCE</scope>
    <source>
        <strain evidence="2">AP13</strain>
    </source>
</reference>
<accession>A0A8T0VSQ4</accession>
<keyword evidence="3" id="KW-1185">Reference proteome</keyword>